<dbReference type="InterPro" id="IPR050148">
    <property type="entry name" value="Terpene_synthase-like"/>
</dbReference>
<evidence type="ECO:0000313" key="4">
    <source>
        <dbReference type="Proteomes" id="UP000233551"/>
    </source>
</evidence>
<dbReference type="AlphaFoldDB" id="A0A2I0KWX1"/>
<dbReference type="PANTHER" id="PTHR31225">
    <property type="entry name" value="OS04G0344100 PROTEIN-RELATED"/>
    <property type="match status" value="1"/>
</dbReference>
<dbReference type="InterPro" id="IPR008930">
    <property type="entry name" value="Terpenoid_cyclase/PrenylTrfase"/>
</dbReference>
<dbReference type="CDD" id="cd00684">
    <property type="entry name" value="Terpene_cyclase_plant_C1"/>
    <property type="match status" value="1"/>
</dbReference>
<reference evidence="3 4" key="1">
    <citation type="submission" date="2017-11" db="EMBL/GenBank/DDBJ databases">
        <title>De-novo sequencing of pomegranate (Punica granatum L.) genome.</title>
        <authorList>
            <person name="Akparov Z."/>
            <person name="Amiraslanov A."/>
            <person name="Hajiyeva S."/>
            <person name="Abbasov M."/>
            <person name="Kaur K."/>
            <person name="Hamwieh A."/>
            <person name="Solovyev V."/>
            <person name="Salamov A."/>
            <person name="Braich B."/>
            <person name="Kosarev P."/>
            <person name="Mahmoud A."/>
            <person name="Hajiyev E."/>
            <person name="Babayeva S."/>
            <person name="Izzatullayeva V."/>
            <person name="Mammadov A."/>
            <person name="Mammadov A."/>
            <person name="Sharifova S."/>
            <person name="Ojaghi J."/>
            <person name="Eynullazada K."/>
            <person name="Bayramov B."/>
            <person name="Abdulazimova A."/>
            <person name="Shahmuradov I."/>
        </authorList>
    </citation>
    <scope>NUCLEOTIDE SEQUENCE [LARGE SCALE GENOMIC DNA]</scope>
    <source>
        <strain evidence="4">cv. AG2017</strain>
        <tissue evidence="3">Leaf</tissue>
    </source>
</reference>
<dbReference type="Proteomes" id="UP000233551">
    <property type="component" value="Unassembled WGS sequence"/>
</dbReference>
<dbReference type="InterPro" id="IPR008949">
    <property type="entry name" value="Isoprenoid_synthase_dom_sf"/>
</dbReference>
<dbReference type="SUPFAM" id="SSF48239">
    <property type="entry name" value="Terpenoid cyclases/Protein prenyltransferases"/>
    <property type="match status" value="1"/>
</dbReference>
<keyword evidence="1" id="KW-0479">Metal-binding</keyword>
<evidence type="ECO:0000256" key="1">
    <source>
        <dbReference type="ARBA" id="ARBA00022723"/>
    </source>
</evidence>
<dbReference type="InterPro" id="IPR044814">
    <property type="entry name" value="Terpene_cyclase_plant_C1"/>
</dbReference>
<organism evidence="3 4">
    <name type="scientific">Punica granatum</name>
    <name type="common">Pomegranate</name>
    <dbReference type="NCBI Taxonomy" id="22663"/>
    <lineage>
        <taxon>Eukaryota</taxon>
        <taxon>Viridiplantae</taxon>
        <taxon>Streptophyta</taxon>
        <taxon>Embryophyta</taxon>
        <taxon>Tracheophyta</taxon>
        <taxon>Spermatophyta</taxon>
        <taxon>Magnoliopsida</taxon>
        <taxon>eudicotyledons</taxon>
        <taxon>Gunneridae</taxon>
        <taxon>Pentapetalae</taxon>
        <taxon>rosids</taxon>
        <taxon>malvids</taxon>
        <taxon>Myrtales</taxon>
        <taxon>Lythraceae</taxon>
        <taxon>Punica</taxon>
    </lineage>
</organism>
<sequence>MESFEMNNSAIDKDSSHLRRSANYKPNIWKYDFLQSLHNKHEVRFSVAFLIIDWLCMHLASLNLMIFSLSLLSWKSEGNATRAMMLVEDVKQMLIEAVSLKANLELMDNIMKFGLATLFEKEIKETLEIVAMMEPNDEKSHGDNVFRSFKDKNGGFVRAKFGDTKGVRELLEAAHFGLGDGTIMEKAKIFSMESLKKICNNSVNNCGGIIEEVPNDNQVVHHALELPLHWRVEWFDARWQIRFHEKEKSGDVNCSMVKLAKIHFNAVQATHQKDLKELSRWWRDLRLVENLSFTRDRLVECFLCAVGLAHEPKHSSFRKALTKVIIFVLVIDDVYDLYGSLEELQCFTAAVDRWNLGEMQHLPECMKLCFQALDDVTNEIAYEIGAEKGWMQVLPHLRKVWGDFCKSLLVEAKWFSLGYTPSLEEYLENAWVSSSGPLILTHSIFFHAHEDLDGAKDLLEMNKDLVYNSSLIIRLCNDLGTSEAESNRGDAPSSILCYMQEENVSEEEALMHVRGLIVEAWKNINGRSILAQHSPSLQSLIRLCSNAARVAHMLYQSGDGFGVQDGDIRQQILSSLIEPFAMG</sequence>
<dbReference type="SFLD" id="SFLDG01019">
    <property type="entry name" value="Terpene_Cyclase_Like_1_C_Termi"/>
    <property type="match status" value="1"/>
</dbReference>
<keyword evidence="4" id="KW-1185">Reference proteome</keyword>
<dbReference type="Gene3D" id="1.10.600.10">
    <property type="entry name" value="Farnesyl Diphosphate Synthase"/>
    <property type="match status" value="1"/>
</dbReference>
<accession>A0A2I0KWX1</accession>
<comment type="caution">
    <text evidence="3">The sequence shown here is derived from an EMBL/GenBank/DDBJ whole genome shotgun (WGS) entry which is preliminary data.</text>
</comment>
<dbReference type="SFLD" id="SFLDS00005">
    <property type="entry name" value="Isoprenoid_Synthase_Type_I"/>
    <property type="match status" value="1"/>
</dbReference>
<proteinExistence type="predicted"/>
<dbReference type="GO" id="GO:0010333">
    <property type="term" value="F:terpene synthase activity"/>
    <property type="evidence" value="ECO:0007669"/>
    <property type="project" value="InterPro"/>
</dbReference>
<protein>
    <recommendedName>
        <fullName evidence="2">Terpene synthase metal-binding domain-containing protein</fullName>
    </recommendedName>
</protein>
<dbReference type="GO" id="GO:0000287">
    <property type="term" value="F:magnesium ion binding"/>
    <property type="evidence" value="ECO:0007669"/>
    <property type="project" value="InterPro"/>
</dbReference>
<dbReference type="InterPro" id="IPR036965">
    <property type="entry name" value="Terpene_synth_N_sf"/>
</dbReference>
<evidence type="ECO:0000259" key="2">
    <source>
        <dbReference type="Pfam" id="PF03936"/>
    </source>
</evidence>
<feature type="domain" description="Terpene synthase metal-binding" evidence="2">
    <location>
        <begin position="283"/>
        <end position="522"/>
    </location>
</feature>
<dbReference type="EMBL" id="PGOL01000304">
    <property type="protein sequence ID" value="PKI72958.1"/>
    <property type="molecule type" value="Genomic_DNA"/>
</dbReference>
<dbReference type="GO" id="GO:0016102">
    <property type="term" value="P:diterpenoid biosynthetic process"/>
    <property type="evidence" value="ECO:0007669"/>
    <property type="project" value="InterPro"/>
</dbReference>
<gene>
    <name evidence="3" type="ORF">CRG98_006658</name>
</gene>
<dbReference type="Gene3D" id="1.50.10.130">
    <property type="entry name" value="Terpene synthase, N-terminal domain"/>
    <property type="match status" value="1"/>
</dbReference>
<dbReference type="Pfam" id="PF03936">
    <property type="entry name" value="Terpene_synth_C"/>
    <property type="match status" value="1"/>
</dbReference>
<dbReference type="InterPro" id="IPR005630">
    <property type="entry name" value="Terpene_synthase_metal-bd"/>
</dbReference>
<dbReference type="PANTHER" id="PTHR31225:SF94">
    <property type="entry name" value="ALPHA-FARNESENE SYNTHASE"/>
    <property type="match status" value="1"/>
</dbReference>
<dbReference type="STRING" id="22663.A0A2I0KWX1"/>
<name>A0A2I0KWX1_PUNGR</name>
<dbReference type="FunFam" id="1.10.600.10:FF:000007">
    <property type="entry name" value="Isoprene synthase, chloroplastic"/>
    <property type="match status" value="1"/>
</dbReference>
<evidence type="ECO:0000313" key="3">
    <source>
        <dbReference type="EMBL" id="PKI72958.1"/>
    </source>
</evidence>
<dbReference type="InterPro" id="IPR034741">
    <property type="entry name" value="Terpene_cyclase-like_1_C"/>
</dbReference>
<dbReference type="SUPFAM" id="SSF48576">
    <property type="entry name" value="Terpenoid synthases"/>
    <property type="match status" value="1"/>
</dbReference>